<dbReference type="EMBL" id="JBICBT010000413">
    <property type="protein sequence ID" value="KAL3114618.1"/>
    <property type="molecule type" value="Genomic_DNA"/>
</dbReference>
<organism evidence="2 3">
    <name type="scientific">Heterodera trifolii</name>
    <dbReference type="NCBI Taxonomy" id="157864"/>
    <lineage>
        <taxon>Eukaryota</taxon>
        <taxon>Metazoa</taxon>
        <taxon>Ecdysozoa</taxon>
        <taxon>Nematoda</taxon>
        <taxon>Chromadorea</taxon>
        <taxon>Rhabditida</taxon>
        <taxon>Tylenchina</taxon>
        <taxon>Tylenchomorpha</taxon>
        <taxon>Tylenchoidea</taxon>
        <taxon>Heteroderidae</taxon>
        <taxon>Heteroderinae</taxon>
        <taxon>Heterodera</taxon>
    </lineage>
</organism>
<evidence type="ECO:0000256" key="1">
    <source>
        <dbReference type="SAM" id="MobiDB-lite"/>
    </source>
</evidence>
<comment type="caution">
    <text evidence="2">The sequence shown here is derived from an EMBL/GenBank/DDBJ whole genome shotgun (WGS) entry which is preliminary data.</text>
</comment>
<dbReference type="Proteomes" id="UP001620626">
    <property type="component" value="Unassembled WGS sequence"/>
</dbReference>
<name>A0ABD2LHB5_9BILA</name>
<feature type="region of interest" description="Disordered" evidence="1">
    <location>
        <begin position="1"/>
        <end position="115"/>
    </location>
</feature>
<gene>
    <name evidence="2" type="ORF">niasHT_014425</name>
</gene>
<sequence length="313" mass="34310">MRGKGHDRLKKAEEVGMAMGRRPTDVAHVRPCGTPRAKPFVGLKASGIGPPIRPIKEQRTAPNWADYAKMPWQPPRGKGKERNEWHTAQSQRRTLAVVPRHSDELSFRRSPSPPPPTQLSLRFLLCAMLLSVALAKKRTQSMRMGEGGGNRRCGLAAGCPFIECQWAMEGKSAGGKCGGGGSSTGPKWQQKHPILTTICLLVGAGTARPFPRGGISMPRAVPFSENLPPPYAPLLPSQRICLPLSLSAVFGTIFPILSRLFRSISEFPNLAPPIAIHCDTNGQKWATRGRTTTNRRNRSNTFVKKDIHCHISH</sequence>
<evidence type="ECO:0000313" key="2">
    <source>
        <dbReference type="EMBL" id="KAL3114618.1"/>
    </source>
</evidence>
<dbReference type="AlphaFoldDB" id="A0ABD2LHB5"/>
<feature type="compositionally biased region" description="Basic and acidic residues" evidence="1">
    <location>
        <begin position="1"/>
        <end position="14"/>
    </location>
</feature>
<protein>
    <submittedName>
        <fullName evidence="2">Uncharacterized protein</fullName>
    </submittedName>
</protein>
<proteinExistence type="predicted"/>
<evidence type="ECO:0000313" key="3">
    <source>
        <dbReference type="Proteomes" id="UP001620626"/>
    </source>
</evidence>
<accession>A0ABD2LHB5</accession>
<keyword evidence="3" id="KW-1185">Reference proteome</keyword>
<reference evidence="2 3" key="1">
    <citation type="submission" date="2024-10" db="EMBL/GenBank/DDBJ databases">
        <authorList>
            <person name="Kim D."/>
        </authorList>
    </citation>
    <scope>NUCLEOTIDE SEQUENCE [LARGE SCALE GENOMIC DNA]</scope>
    <source>
        <strain evidence="2">BH-2024</strain>
    </source>
</reference>